<dbReference type="InterPro" id="IPR029000">
    <property type="entry name" value="Cyclophilin-like_dom_sf"/>
</dbReference>
<dbReference type="AlphaFoldDB" id="A0A927C4P7"/>
<name>A0A927C4P7_9GAMM</name>
<keyword evidence="3" id="KW-0067">ATP-binding</keyword>
<dbReference type="NCBIfam" id="TIGR00724">
    <property type="entry name" value="urea_amlyse_rel"/>
    <property type="match status" value="1"/>
</dbReference>
<dbReference type="SMART" id="SM00797">
    <property type="entry name" value="AHS2"/>
    <property type="match status" value="1"/>
</dbReference>
<dbReference type="PANTHER" id="PTHR43309">
    <property type="entry name" value="5-OXOPROLINASE SUBUNIT C"/>
    <property type="match status" value="1"/>
</dbReference>
<organism evidence="5 6">
    <name type="scientific">Spongiibacter pelagi</name>
    <dbReference type="NCBI Taxonomy" id="2760804"/>
    <lineage>
        <taxon>Bacteria</taxon>
        <taxon>Pseudomonadati</taxon>
        <taxon>Pseudomonadota</taxon>
        <taxon>Gammaproteobacteria</taxon>
        <taxon>Cellvibrionales</taxon>
        <taxon>Spongiibacteraceae</taxon>
        <taxon>Spongiibacter</taxon>
    </lineage>
</organism>
<evidence type="ECO:0000313" key="6">
    <source>
        <dbReference type="Proteomes" id="UP000610558"/>
    </source>
</evidence>
<accession>A0A927C4P7</accession>
<dbReference type="RefSeq" id="WP_190766083.1">
    <property type="nucleotide sequence ID" value="NZ_JACXLD010000007.1"/>
</dbReference>
<dbReference type="EMBL" id="JACXLD010000007">
    <property type="protein sequence ID" value="MBD2859842.1"/>
    <property type="molecule type" value="Genomic_DNA"/>
</dbReference>
<evidence type="ECO:0000256" key="1">
    <source>
        <dbReference type="ARBA" id="ARBA00022741"/>
    </source>
</evidence>
<dbReference type="GO" id="GO:0016787">
    <property type="term" value="F:hydrolase activity"/>
    <property type="evidence" value="ECO:0007669"/>
    <property type="project" value="UniProtKB-KW"/>
</dbReference>
<dbReference type="Gene3D" id="2.40.100.10">
    <property type="entry name" value="Cyclophilin-like"/>
    <property type="match status" value="1"/>
</dbReference>
<proteinExistence type="predicted"/>
<comment type="caution">
    <text evidence="5">The sequence shown here is derived from an EMBL/GenBank/DDBJ whole genome shotgun (WGS) entry which is preliminary data.</text>
</comment>
<evidence type="ECO:0000256" key="3">
    <source>
        <dbReference type="ARBA" id="ARBA00022840"/>
    </source>
</evidence>
<dbReference type="GO" id="GO:0005524">
    <property type="term" value="F:ATP binding"/>
    <property type="evidence" value="ECO:0007669"/>
    <property type="project" value="UniProtKB-KW"/>
</dbReference>
<dbReference type="Pfam" id="PF02626">
    <property type="entry name" value="CT_A_B"/>
    <property type="match status" value="1"/>
</dbReference>
<keyword evidence="1" id="KW-0547">Nucleotide-binding</keyword>
<feature type="domain" description="Carboxyltransferase" evidence="4">
    <location>
        <begin position="24"/>
        <end position="304"/>
    </location>
</feature>
<reference evidence="5" key="1">
    <citation type="submission" date="2020-09" db="EMBL/GenBank/DDBJ databases">
        <authorList>
            <person name="Yoon J.-W."/>
        </authorList>
    </citation>
    <scope>NUCLEOTIDE SEQUENCE</scope>
    <source>
        <strain evidence="5">KMU-158</strain>
    </source>
</reference>
<dbReference type="PANTHER" id="PTHR43309:SF4">
    <property type="entry name" value="CARBOXYLTRANSFERASE DOMAIN-CONTAINING PROTEIN"/>
    <property type="match status" value="1"/>
</dbReference>
<keyword evidence="2" id="KW-0378">Hydrolase</keyword>
<evidence type="ECO:0000313" key="5">
    <source>
        <dbReference type="EMBL" id="MBD2859842.1"/>
    </source>
</evidence>
<protein>
    <submittedName>
        <fullName evidence="5">Biotin-dependent carboxyltransferase</fullName>
    </submittedName>
</protein>
<evidence type="ECO:0000259" key="4">
    <source>
        <dbReference type="SMART" id="SM00797"/>
    </source>
</evidence>
<dbReference type="Proteomes" id="UP000610558">
    <property type="component" value="Unassembled WGS sequence"/>
</dbReference>
<evidence type="ECO:0000256" key="2">
    <source>
        <dbReference type="ARBA" id="ARBA00022801"/>
    </source>
</evidence>
<dbReference type="InterPro" id="IPR003778">
    <property type="entry name" value="CT_A_B"/>
</dbReference>
<keyword evidence="6" id="KW-1185">Reference proteome</keyword>
<dbReference type="InterPro" id="IPR052708">
    <property type="entry name" value="PxpC"/>
</dbReference>
<sequence length="306" mass="32623">MSFTIKKAGPLTLLQDAGRFGFQHIGIGVGGPADERAFAWANHLLSNPYNTATLEITLGPFELLANAATQIALAGADMAATLNGKAIANWSTHTLSAGDTLFLYPAKQGLRAYLAVVGGFHCQPVFGSCSTAMREKLGGLSGQGAAIKSGDSLEFTASAQRLKRQVPPDFIPDYTAPLSLGLLPSYQYGQFTNAALDVFLNNEFQVSAESNRMGYRLNGPAVEAPQGELVSEGISLGAIQITPAGQPIVLLQDRQTMGGYPKIGCISALDAARLGQCRPGSRLRFYLSKMEDAIGERERFNRFFGV</sequence>
<dbReference type="SUPFAM" id="SSF50891">
    <property type="entry name" value="Cyclophilin-like"/>
    <property type="match status" value="1"/>
</dbReference>
<gene>
    <name evidence="5" type="ORF">IB286_12585</name>
</gene>